<evidence type="ECO:0000256" key="6">
    <source>
        <dbReference type="ARBA" id="ARBA00022989"/>
    </source>
</evidence>
<keyword evidence="15" id="KW-1185">Reference proteome</keyword>
<dbReference type="AlphaFoldDB" id="A0A1I8PFQ8"/>
<evidence type="ECO:0000259" key="13">
    <source>
        <dbReference type="Pfam" id="PF07993"/>
    </source>
</evidence>
<comment type="function">
    <text evidence="11">Catalyzes the reduction of fatty acyl-CoA to fatty alcohols.</text>
</comment>
<evidence type="ECO:0000256" key="1">
    <source>
        <dbReference type="ARBA" id="ARBA00004141"/>
    </source>
</evidence>
<comment type="subcellular location">
    <subcellularLocation>
        <location evidence="1">Membrane</location>
        <topology evidence="1">Multi-pass membrane protein</topology>
    </subcellularLocation>
</comment>
<evidence type="ECO:0000313" key="14">
    <source>
        <dbReference type="EnsemblMetazoa" id="SCAU007701-PA"/>
    </source>
</evidence>
<dbReference type="CDD" id="cd09071">
    <property type="entry name" value="FAR_C"/>
    <property type="match status" value="1"/>
</dbReference>
<dbReference type="GO" id="GO:0080019">
    <property type="term" value="F:alcohol-forming very long-chain fatty acyl-CoA reductase activity"/>
    <property type="evidence" value="ECO:0007669"/>
    <property type="project" value="InterPro"/>
</dbReference>
<evidence type="ECO:0000256" key="5">
    <source>
        <dbReference type="ARBA" id="ARBA00022857"/>
    </source>
</evidence>
<feature type="transmembrane region" description="Helical" evidence="11">
    <location>
        <begin position="360"/>
        <end position="382"/>
    </location>
</feature>
<dbReference type="PANTHER" id="PTHR11011:SF45">
    <property type="entry name" value="FATTY ACYL-COA REDUCTASE CG8306-RELATED"/>
    <property type="match status" value="1"/>
</dbReference>
<proteinExistence type="inferred from homology"/>
<dbReference type="STRING" id="35570.A0A1I8PFQ8"/>
<evidence type="ECO:0000256" key="7">
    <source>
        <dbReference type="ARBA" id="ARBA00023002"/>
    </source>
</evidence>
<feature type="transmembrane region" description="Helical" evidence="11">
    <location>
        <begin position="474"/>
        <end position="500"/>
    </location>
</feature>
<dbReference type="GO" id="GO:0102965">
    <property type="term" value="F:alcohol-forming long-chain fatty acyl-CoA reductase activity"/>
    <property type="evidence" value="ECO:0007669"/>
    <property type="project" value="UniProtKB-EC"/>
</dbReference>
<dbReference type="EC" id="1.2.1.84" evidence="11"/>
<dbReference type="GO" id="GO:0005777">
    <property type="term" value="C:peroxisome"/>
    <property type="evidence" value="ECO:0007669"/>
    <property type="project" value="TreeGrafter"/>
</dbReference>
<keyword evidence="4 11" id="KW-0812">Transmembrane</keyword>
<dbReference type="EnsemblMetazoa" id="SCAU007701-RA">
    <property type="protein sequence ID" value="SCAU007701-PA"/>
    <property type="gene ID" value="SCAU007701"/>
</dbReference>
<dbReference type="Proteomes" id="UP000095300">
    <property type="component" value="Unassembled WGS sequence"/>
</dbReference>
<dbReference type="FunFam" id="3.40.50.720:FF:000143">
    <property type="entry name" value="Fatty acyl-CoA reductase"/>
    <property type="match status" value="1"/>
</dbReference>
<comment type="catalytic activity">
    <reaction evidence="10 11">
        <text>a long-chain fatty acyl-CoA + 2 NADPH + 2 H(+) = a long-chain primary fatty alcohol + 2 NADP(+) + CoA</text>
        <dbReference type="Rhea" id="RHEA:52716"/>
        <dbReference type="ChEBI" id="CHEBI:15378"/>
        <dbReference type="ChEBI" id="CHEBI:57287"/>
        <dbReference type="ChEBI" id="CHEBI:57783"/>
        <dbReference type="ChEBI" id="CHEBI:58349"/>
        <dbReference type="ChEBI" id="CHEBI:77396"/>
        <dbReference type="ChEBI" id="CHEBI:83139"/>
        <dbReference type="EC" id="1.2.1.84"/>
    </reaction>
</comment>
<comment type="similarity">
    <text evidence="2 11">Belongs to the fatty acyl-CoA reductase family.</text>
</comment>
<gene>
    <name evidence="14" type="primary">106084347</name>
</gene>
<dbReference type="Gene3D" id="3.40.50.720">
    <property type="entry name" value="NAD(P)-binding Rossmann-like Domain"/>
    <property type="match status" value="1"/>
</dbReference>
<dbReference type="SUPFAM" id="SSF51735">
    <property type="entry name" value="NAD(P)-binding Rossmann-fold domains"/>
    <property type="match status" value="1"/>
</dbReference>
<dbReference type="GO" id="GO:0016020">
    <property type="term" value="C:membrane"/>
    <property type="evidence" value="ECO:0007669"/>
    <property type="project" value="UniProtKB-SubCell"/>
</dbReference>
<dbReference type="InterPro" id="IPR033640">
    <property type="entry name" value="FAR_C"/>
</dbReference>
<keyword evidence="9 11" id="KW-0472">Membrane</keyword>
<keyword evidence="7 11" id="KW-0560">Oxidoreductase</keyword>
<accession>A0A1I8PFQ8</accession>
<organism evidence="14 15">
    <name type="scientific">Stomoxys calcitrans</name>
    <name type="common">Stable fly</name>
    <name type="synonym">Conops calcitrans</name>
    <dbReference type="NCBI Taxonomy" id="35570"/>
    <lineage>
        <taxon>Eukaryota</taxon>
        <taxon>Metazoa</taxon>
        <taxon>Ecdysozoa</taxon>
        <taxon>Arthropoda</taxon>
        <taxon>Hexapoda</taxon>
        <taxon>Insecta</taxon>
        <taxon>Pterygota</taxon>
        <taxon>Neoptera</taxon>
        <taxon>Endopterygota</taxon>
        <taxon>Diptera</taxon>
        <taxon>Brachycera</taxon>
        <taxon>Muscomorpha</taxon>
        <taxon>Muscoidea</taxon>
        <taxon>Muscidae</taxon>
        <taxon>Stomoxys</taxon>
    </lineage>
</organism>
<keyword evidence="3 11" id="KW-0444">Lipid biosynthesis</keyword>
<dbReference type="InterPro" id="IPR026055">
    <property type="entry name" value="FAR"/>
</dbReference>
<keyword evidence="5 11" id="KW-0521">NADP</keyword>
<evidence type="ECO:0000256" key="10">
    <source>
        <dbReference type="ARBA" id="ARBA00052530"/>
    </source>
</evidence>
<keyword evidence="8 11" id="KW-0443">Lipid metabolism</keyword>
<dbReference type="VEuPathDB" id="VectorBase:SCAU007701"/>
<dbReference type="InterPro" id="IPR036291">
    <property type="entry name" value="NAD(P)-bd_dom_sf"/>
</dbReference>
<evidence type="ECO:0000256" key="9">
    <source>
        <dbReference type="ARBA" id="ARBA00023136"/>
    </source>
</evidence>
<keyword evidence="6 11" id="KW-1133">Transmembrane helix</keyword>
<evidence type="ECO:0000259" key="12">
    <source>
        <dbReference type="Pfam" id="PF03015"/>
    </source>
</evidence>
<evidence type="ECO:0000256" key="4">
    <source>
        <dbReference type="ARBA" id="ARBA00022692"/>
    </source>
</evidence>
<sequence length="518" mass="58588">MTDNLQSPIRRFYAGKNVFITGATGFVGVTIIEKLLRDIPEIGTLYILMRAKKGKSVEQRVEDVKKNSVFNRFKEMKLEDRFAKIKPVEGDVGQENLGLSAADRQLLIDNVNVVIHSAATLDFFQGLRETTCINLLGTRRVVELCSQIKQLNSLVHVSSAYVNSYLTDVEEKLYPAPDDPEKVIDLVNKSSDSALKEMEPKLLKDHPNTYTFTKHLAEHEVAKAATRFACGIVRPSMITAAWHEPVPGWTISKNGPQGFVMGAAKGVIRRLPLDASVIMDYIPVDVVTNAIITTGYYVDALKVKNGNKPDQLQIFHLTSSTYKPFRFEKLVAQINAGMHEYPLASAVWYPRLQFVKNLTAFRLGAIFFHFIPALFLDLLTVVTGGRPILLRLHRNVWNSLNTLERFIFTEWHYDNKLAIKLAKSMDPVDKKLFGIDIETLCWEEYFKNMHMGVREYLNKESPKNLEAARKKDKILLGLHVAMQLLVYYGIFKLLVCFGISSPKAALVMPLVYMGFNAL</sequence>
<dbReference type="OrthoDB" id="429813at2759"/>
<dbReference type="Pfam" id="PF03015">
    <property type="entry name" value="Sterile"/>
    <property type="match status" value="1"/>
</dbReference>
<dbReference type="Pfam" id="PF07993">
    <property type="entry name" value="NAD_binding_4"/>
    <property type="match status" value="1"/>
</dbReference>
<dbReference type="KEGG" id="scac:106084347"/>
<evidence type="ECO:0000256" key="8">
    <source>
        <dbReference type="ARBA" id="ARBA00023098"/>
    </source>
</evidence>
<reference evidence="14" key="1">
    <citation type="submission" date="2020-05" db="UniProtKB">
        <authorList>
            <consortium name="EnsemblMetazoa"/>
        </authorList>
    </citation>
    <scope>IDENTIFICATION</scope>
    <source>
        <strain evidence="14">USDA</strain>
    </source>
</reference>
<dbReference type="CDD" id="cd05236">
    <property type="entry name" value="FAR-N_SDR_e"/>
    <property type="match status" value="1"/>
</dbReference>
<evidence type="ECO:0000256" key="3">
    <source>
        <dbReference type="ARBA" id="ARBA00022516"/>
    </source>
</evidence>
<feature type="domain" description="Thioester reductase (TE)" evidence="13">
    <location>
        <begin position="20"/>
        <end position="291"/>
    </location>
</feature>
<feature type="domain" description="Fatty acyl-CoA reductase C-terminal" evidence="12">
    <location>
        <begin position="368"/>
        <end position="460"/>
    </location>
</feature>
<name>A0A1I8PFQ8_STOCA</name>
<dbReference type="InterPro" id="IPR013120">
    <property type="entry name" value="FAR_NAD-bd"/>
</dbReference>
<evidence type="ECO:0000256" key="2">
    <source>
        <dbReference type="ARBA" id="ARBA00005928"/>
    </source>
</evidence>
<evidence type="ECO:0000313" key="15">
    <source>
        <dbReference type="Proteomes" id="UP000095300"/>
    </source>
</evidence>
<dbReference type="GO" id="GO:0035336">
    <property type="term" value="P:long-chain fatty-acyl-CoA metabolic process"/>
    <property type="evidence" value="ECO:0007669"/>
    <property type="project" value="TreeGrafter"/>
</dbReference>
<protein>
    <recommendedName>
        <fullName evidence="11">Fatty acyl-CoA reductase</fullName>
        <ecNumber evidence="11">1.2.1.84</ecNumber>
    </recommendedName>
</protein>
<evidence type="ECO:0000256" key="11">
    <source>
        <dbReference type="RuleBase" id="RU363097"/>
    </source>
</evidence>
<dbReference type="PANTHER" id="PTHR11011">
    <property type="entry name" value="MALE STERILITY PROTEIN 2-RELATED"/>
    <property type="match status" value="1"/>
</dbReference>